<protein>
    <submittedName>
        <fullName evidence="1">Uncharacterized protein</fullName>
    </submittedName>
</protein>
<evidence type="ECO:0000313" key="1">
    <source>
        <dbReference type="EMBL" id="CUE71608.1"/>
    </source>
</evidence>
<dbReference type="VEuPathDB" id="TriTrypDB:BSAL_53470"/>
<sequence length="516" mass="57958">MTAPPRFLKAEIEKAASHETSHHDDGSAHWTLTSSSWLDDVVLELIPMAEKHRCVLRISSPAEFLEMIRCFRVGWQRIASHATSTPPSQSTLDLFFVHWSTMLPLLVGFIARSFSREVLLYHIALAETLRDALLAISSRAGMQSVEPIEVPQEVKIIFSLLSDTVKTVVSYYFYQDQQPEDHDERVRQRCPDAVDESLLIPPFIYICSLRKITEILRPVPFLCAAGAQAKCSSPQNDFCLTLDNHCTRVIQHHVTSLLVTVVLPGLYGERWTASSAKYFGGRGVSHSVRFYFSTILTRSQTFLNCGEAAIERVDSIATARDILFNSHSNFLAEYVRFLCSVGAESAEENLQITPNRKQQLLVDALFVVRVSRWIILLYRSGAQRSSLAQLVMRVLAASSAHAHGSTFHDAMENVCGSVSSTVSTAEQQLQSFLENTWRVADAVRSWKEIADASTSSIVARMRKLELLEVDLPLPTCFIASIADDNKAVEQHRQRLEPLMRLLTPDEVTCLLRYSTK</sequence>
<reference evidence="2" key="1">
    <citation type="submission" date="2015-09" db="EMBL/GenBank/DDBJ databases">
        <authorList>
            <consortium name="Pathogen Informatics"/>
        </authorList>
    </citation>
    <scope>NUCLEOTIDE SEQUENCE [LARGE SCALE GENOMIC DNA]</scope>
    <source>
        <strain evidence="2">Lake Konstanz</strain>
    </source>
</reference>
<dbReference type="Proteomes" id="UP000051952">
    <property type="component" value="Unassembled WGS sequence"/>
</dbReference>
<gene>
    <name evidence="1" type="ORF">BSAL_53470</name>
</gene>
<keyword evidence="2" id="KW-1185">Reference proteome</keyword>
<dbReference type="EMBL" id="CYKH01000110">
    <property type="protein sequence ID" value="CUE71608.1"/>
    <property type="molecule type" value="Genomic_DNA"/>
</dbReference>
<name>A0A0S4IM22_BODSA</name>
<dbReference type="AlphaFoldDB" id="A0A0S4IM22"/>
<proteinExistence type="predicted"/>
<evidence type="ECO:0000313" key="2">
    <source>
        <dbReference type="Proteomes" id="UP000051952"/>
    </source>
</evidence>
<organism evidence="1 2">
    <name type="scientific">Bodo saltans</name>
    <name type="common">Flagellated protozoan</name>
    <dbReference type="NCBI Taxonomy" id="75058"/>
    <lineage>
        <taxon>Eukaryota</taxon>
        <taxon>Discoba</taxon>
        <taxon>Euglenozoa</taxon>
        <taxon>Kinetoplastea</taxon>
        <taxon>Metakinetoplastina</taxon>
        <taxon>Eubodonida</taxon>
        <taxon>Bodonidae</taxon>
        <taxon>Bodo</taxon>
    </lineage>
</organism>
<accession>A0A0S4IM22</accession>